<keyword evidence="1" id="KW-1133">Transmembrane helix</keyword>
<comment type="caution">
    <text evidence="2">The sequence shown here is derived from an EMBL/GenBank/DDBJ whole genome shotgun (WGS) entry which is preliminary data.</text>
</comment>
<proteinExistence type="predicted"/>
<feature type="transmembrane region" description="Helical" evidence="1">
    <location>
        <begin position="31"/>
        <end position="51"/>
    </location>
</feature>
<evidence type="ECO:0008006" key="4">
    <source>
        <dbReference type="Google" id="ProtNLM"/>
    </source>
</evidence>
<dbReference type="EMBL" id="CAUYUJ010022133">
    <property type="protein sequence ID" value="CAK0909106.1"/>
    <property type="molecule type" value="Genomic_DNA"/>
</dbReference>
<keyword evidence="3" id="KW-1185">Reference proteome</keyword>
<feature type="transmembrane region" description="Helical" evidence="1">
    <location>
        <begin position="6"/>
        <end position="24"/>
    </location>
</feature>
<reference evidence="2" key="1">
    <citation type="submission" date="2023-10" db="EMBL/GenBank/DDBJ databases">
        <authorList>
            <person name="Chen Y."/>
            <person name="Shah S."/>
            <person name="Dougan E. K."/>
            <person name="Thang M."/>
            <person name="Chan C."/>
        </authorList>
    </citation>
    <scope>NUCLEOTIDE SEQUENCE [LARGE SCALE GENOMIC DNA]</scope>
</reference>
<feature type="non-terminal residue" evidence="2">
    <location>
        <position position="1"/>
    </location>
</feature>
<organism evidence="2 3">
    <name type="scientific">Prorocentrum cordatum</name>
    <dbReference type="NCBI Taxonomy" id="2364126"/>
    <lineage>
        <taxon>Eukaryota</taxon>
        <taxon>Sar</taxon>
        <taxon>Alveolata</taxon>
        <taxon>Dinophyceae</taxon>
        <taxon>Prorocentrales</taxon>
        <taxon>Prorocentraceae</taxon>
        <taxon>Prorocentrum</taxon>
    </lineage>
</organism>
<evidence type="ECO:0000256" key="1">
    <source>
        <dbReference type="SAM" id="Phobius"/>
    </source>
</evidence>
<gene>
    <name evidence="2" type="ORF">PCOR1329_LOCUS83609</name>
</gene>
<evidence type="ECO:0000313" key="3">
    <source>
        <dbReference type="Proteomes" id="UP001189429"/>
    </source>
</evidence>
<keyword evidence="1" id="KW-0812">Transmembrane</keyword>
<evidence type="ECO:0000313" key="2">
    <source>
        <dbReference type="EMBL" id="CAK0909106.1"/>
    </source>
</evidence>
<name>A0ABN9Y8V0_9DINO</name>
<accession>A0ABN9Y8V0</accession>
<feature type="transmembrane region" description="Helical" evidence="1">
    <location>
        <begin position="57"/>
        <end position="77"/>
    </location>
</feature>
<sequence length="84" mass="9275">VQLEGAAIMNNTFCLGIFLALVYFKGLAWEFSAETVSIVSIQVALGVLMLLRSQQKLLEAFAVLSLYPLSLGLVWVLENKLGWD</sequence>
<protein>
    <recommendedName>
        <fullName evidence="4">Sodium/calcium exchanger membrane region domain-containing protein</fullName>
    </recommendedName>
</protein>
<keyword evidence="1" id="KW-0472">Membrane</keyword>
<dbReference type="Proteomes" id="UP001189429">
    <property type="component" value="Unassembled WGS sequence"/>
</dbReference>